<evidence type="ECO:0008006" key="3">
    <source>
        <dbReference type="Google" id="ProtNLM"/>
    </source>
</evidence>
<dbReference type="AlphaFoldDB" id="A0AAX3ID95"/>
<name>A0AAX3ID95_9PSED</name>
<dbReference type="Proteomes" id="UP000306562">
    <property type="component" value="Chromosome"/>
</dbReference>
<proteinExistence type="predicted"/>
<accession>A0AAX3ID95</accession>
<gene>
    <name evidence="1" type="ORF">NCTC10696_03666</name>
</gene>
<evidence type="ECO:0000313" key="1">
    <source>
        <dbReference type="EMBL" id="VTR01837.1"/>
    </source>
</evidence>
<reference evidence="1 2" key="1">
    <citation type="submission" date="2019-05" db="EMBL/GenBank/DDBJ databases">
        <authorList>
            <consortium name="Pathogen Informatics"/>
        </authorList>
    </citation>
    <scope>NUCLEOTIDE SEQUENCE [LARGE SCALE GENOMIC DNA]</scope>
    <source>
        <strain evidence="1 2">NCTC10696</strain>
    </source>
</reference>
<evidence type="ECO:0000313" key="2">
    <source>
        <dbReference type="Proteomes" id="UP000306562"/>
    </source>
</evidence>
<protein>
    <recommendedName>
        <fullName evidence="3">Threonine synthase</fullName>
    </recommendedName>
</protein>
<sequence>MRFKTPAYTAPGARHCGEGACSRWSAQRSRFLGAASRPSGSKLPRHRERFFGLPLAKNAARFKRSGVNRVECKTLWRGSLLPLECAALPLFWGRFATQREQAPSPQGSGCLACHWWRTQCASRPRRTPRRVQDIVARELAPAGVRSAPAFWGPLRDPAGASSLATGEPSRLQACVGCGSASGFLQVRAHSSGRQPSCHAIDPATRMNARAAQVQACDR</sequence>
<organism evidence="1 2">
    <name type="scientific">Pseudomonas synxantha</name>
    <dbReference type="NCBI Taxonomy" id="47883"/>
    <lineage>
        <taxon>Bacteria</taxon>
        <taxon>Pseudomonadati</taxon>
        <taxon>Pseudomonadota</taxon>
        <taxon>Gammaproteobacteria</taxon>
        <taxon>Pseudomonadales</taxon>
        <taxon>Pseudomonadaceae</taxon>
        <taxon>Pseudomonas</taxon>
    </lineage>
</organism>
<dbReference type="EMBL" id="LR590482">
    <property type="protein sequence ID" value="VTR01837.1"/>
    <property type="molecule type" value="Genomic_DNA"/>
</dbReference>